<organism evidence="3 4">
    <name type="scientific">Parabacteroides merdae</name>
    <dbReference type="NCBI Taxonomy" id="46503"/>
    <lineage>
        <taxon>Bacteria</taxon>
        <taxon>Pseudomonadati</taxon>
        <taxon>Bacteroidota</taxon>
        <taxon>Bacteroidia</taxon>
        <taxon>Bacteroidales</taxon>
        <taxon>Tannerellaceae</taxon>
        <taxon>Parabacteroides</taxon>
    </lineage>
</organism>
<feature type="signal peptide" evidence="2">
    <location>
        <begin position="1"/>
        <end position="19"/>
    </location>
</feature>
<dbReference type="AlphaFoldDB" id="A0A414XSC3"/>
<comment type="caution">
    <text evidence="3">The sequence shown here is derived from an EMBL/GenBank/DDBJ whole genome shotgun (WGS) entry which is preliminary data.</text>
</comment>
<evidence type="ECO:0008006" key="5">
    <source>
        <dbReference type="Google" id="ProtNLM"/>
    </source>
</evidence>
<reference evidence="3 4" key="1">
    <citation type="submission" date="2018-08" db="EMBL/GenBank/DDBJ databases">
        <title>A genome reference for cultivated species of the human gut microbiota.</title>
        <authorList>
            <person name="Zou Y."/>
            <person name="Xue W."/>
            <person name="Luo G."/>
        </authorList>
    </citation>
    <scope>NUCLEOTIDE SEQUENCE [LARGE SCALE GENOMIC DNA]</scope>
    <source>
        <strain evidence="3 4">AM16-50</strain>
    </source>
</reference>
<dbReference type="EMBL" id="QRKC01000005">
    <property type="protein sequence ID" value="RHH76821.1"/>
    <property type="molecule type" value="Genomic_DNA"/>
</dbReference>
<dbReference type="Proteomes" id="UP000283732">
    <property type="component" value="Unassembled WGS sequence"/>
</dbReference>
<gene>
    <name evidence="3" type="ORF">DW191_12805</name>
</gene>
<keyword evidence="1" id="KW-1133">Transmembrane helix</keyword>
<dbReference type="RefSeq" id="WP_122291271.1">
    <property type="nucleotide sequence ID" value="NZ_QRKC01000005.1"/>
</dbReference>
<evidence type="ECO:0000313" key="4">
    <source>
        <dbReference type="Proteomes" id="UP000283732"/>
    </source>
</evidence>
<accession>A0A414XSC3</accession>
<feature type="chain" id="PRO_5019395853" description="Holin" evidence="2">
    <location>
        <begin position="20"/>
        <end position="130"/>
    </location>
</feature>
<keyword evidence="1" id="KW-0472">Membrane</keyword>
<keyword evidence="2" id="KW-0732">Signal</keyword>
<evidence type="ECO:0000256" key="2">
    <source>
        <dbReference type="SAM" id="SignalP"/>
    </source>
</evidence>
<proteinExistence type="predicted"/>
<evidence type="ECO:0000313" key="3">
    <source>
        <dbReference type="EMBL" id="RHH76821.1"/>
    </source>
</evidence>
<keyword evidence="1" id="KW-0812">Transmembrane</keyword>
<feature type="transmembrane region" description="Helical" evidence="1">
    <location>
        <begin position="30"/>
        <end position="49"/>
    </location>
</feature>
<feature type="transmembrane region" description="Helical" evidence="1">
    <location>
        <begin position="61"/>
        <end position="82"/>
    </location>
</feature>
<protein>
    <recommendedName>
        <fullName evidence="5">Holin</fullName>
    </recommendedName>
</protein>
<feature type="transmembrane region" description="Helical" evidence="1">
    <location>
        <begin position="94"/>
        <end position="123"/>
    </location>
</feature>
<name>A0A414XSC3_9BACT</name>
<evidence type="ECO:0000256" key="1">
    <source>
        <dbReference type="SAM" id="Phobius"/>
    </source>
</evidence>
<sequence length="130" mass="13967">MRKLILFFALMLCSVSAVFAETGDVSTAVDYDGMIATFAGFSGMVVLLMEGLKGLFPNMKGWVTQLASWCVGIAGVMLLWWLDAGFVSDVQWYIALLYGFGASLVANGIADTGLVQWLIGLIVKKSEGKA</sequence>